<reference evidence="2" key="1">
    <citation type="journal article" date="2019" name="Int. J. Syst. Evol. Microbiol.">
        <title>The Global Catalogue of Microorganisms (GCM) 10K type strain sequencing project: providing services to taxonomists for standard genome sequencing and annotation.</title>
        <authorList>
            <consortium name="The Broad Institute Genomics Platform"/>
            <consortium name="The Broad Institute Genome Sequencing Center for Infectious Disease"/>
            <person name="Wu L."/>
            <person name="Ma J."/>
        </authorList>
    </citation>
    <scope>NUCLEOTIDE SEQUENCE [LARGE SCALE GENOMIC DNA]</scope>
    <source>
        <strain evidence="2">KCTC 19466</strain>
    </source>
</reference>
<gene>
    <name evidence="1" type="ORF">GCM10008096_19260</name>
</gene>
<dbReference type="Pfam" id="PF13279">
    <property type="entry name" value="4HBT_2"/>
    <property type="match status" value="1"/>
</dbReference>
<protein>
    <recommendedName>
        <fullName evidence="3">Acyl-CoA thioester hydrolase</fullName>
    </recommendedName>
</protein>
<evidence type="ECO:0008006" key="3">
    <source>
        <dbReference type="Google" id="ProtNLM"/>
    </source>
</evidence>
<accession>A0ABQ3GI17</accession>
<dbReference type="CDD" id="cd00586">
    <property type="entry name" value="4HBT"/>
    <property type="match status" value="1"/>
</dbReference>
<dbReference type="InterPro" id="IPR029069">
    <property type="entry name" value="HotDog_dom_sf"/>
</dbReference>
<name>A0ABQ3GI17_9MICC</name>
<organism evidence="1 2">
    <name type="scientific">Zhihengliuella salsuginis</name>
    <dbReference type="NCBI Taxonomy" id="578222"/>
    <lineage>
        <taxon>Bacteria</taxon>
        <taxon>Bacillati</taxon>
        <taxon>Actinomycetota</taxon>
        <taxon>Actinomycetes</taxon>
        <taxon>Micrococcales</taxon>
        <taxon>Micrococcaceae</taxon>
        <taxon>Zhihengliuella</taxon>
    </lineage>
</organism>
<dbReference type="Proteomes" id="UP000642819">
    <property type="component" value="Unassembled WGS sequence"/>
</dbReference>
<dbReference type="RefSeq" id="WP_229791059.1">
    <property type="nucleotide sequence ID" value="NZ_BMXK01000007.1"/>
</dbReference>
<comment type="caution">
    <text evidence="1">The sequence shown here is derived from an EMBL/GenBank/DDBJ whole genome shotgun (WGS) entry which is preliminary data.</text>
</comment>
<keyword evidence="2" id="KW-1185">Reference proteome</keyword>
<evidence type="ECO:0000313" key="1">
    <source>
        <dbReference type="EMBL" id="GHD07941.1"/>
    </source>
</evidence>
<dbReference type="Gene3D" id="3.10.129.10">
    <property type="entry name" value="Hotdog Thioesterase"/>
    <property type="match status" value="1"/>
</dbReference>
<proteinExistence type="predicted"/>
<dbReference type="EMBL" id="BMXK01000007">
    <property type="protein sequence ID" value="GHD07941.1"/>
    <property type="molecule type" value="Genomic_DNA"/>
</dbReference>
<dbReference type="SUPFAM" id="SSF54637">
    <property type="entry name" value="Thioesterase/thiol ester dehydrase-isomerase"/>
    <property type="match status" value="1"/>
</dbReference>
<sequence>MADPSKTLPKFTVDRAQPSTASVLRTVEWVDTDASGHQHNSAVIRWVEAAEAKLFRELELPEYFPSAPRVQQVVNFTSKLWFGQQVTATATVQRIGRTSLTLAFEVVGHAHEQRPETVAAHGTIVVAHVPAGAASARPWPDAVRAAVSPAEGGPR</sequence>
<evidence type="ECO:0000313" key="2">
    <source>
        <dbReference type="Proteomes" id="UP000642819"/>
    </source>
</evidence>